<dbReference type="Gene3D" id="3.40.47.10">
    <property type="match status" value="1"/>
</dbReference>
<dbReference type="Gene3D" id="3.40.50.720">
    <property type="entry name" value="NAD(P)-binding Rossmann-like Domain"/>
    <property type="match status" value="3"/>
</dbReference>
<evidence type="ECO:0000256" key="8">
    <source>
        <dbReference type="SAM" id="MobiDB-lite"/>
    </source>
</evidence>
<dbReference type="GO" id="GO:0004315">
    <property type="term" value="F:3-oxoacyl-[acyl-carrier-protein] synthase activity"/>
    <property type="evidence" value="ECO:0007669"/>
    <property type="project" value="InterPro"/>
</dbReference>
<protein>
    <submittedName>
        <fullName evidence="11">Polyketide synthase</fullName>
    </submittedName>
</protein>
<dbReference type="PROSITE" id="PS00606">
    <property type="entry name" value="KS3_1"/>
    <property type="match status" value="1"/>
</dbReference>
<keyword evidence="1" id="KW-0596">Phosphopantetheine</keyword>
<dbReference type="Pfam" id="PF08240">
    <property type="entry name" value="ADH_N"/>
    <property type="match status" value="1"/>
</dbReference>
<dbReference type="Gene3D" id="3.30.70.3290">
    <property type="match status" value="1"/>
</dbReference>
<dbReference type="Gene3D" id="3.10.129.110">
    <property type="entry name" value="Polyketide synthase dehydratase"/>
    <property type="match status" value="1"/>
</dbReference>
<dbReference type="Pfam" id="PF02801">
    <property type="entry name" value="Ketoacyl-synt_C"/>
    <property type="match status" value="1"/>
</dbReference>
<dbReference type="InterPro" id="IPR049552">
    <property type="entry name" value="PKS_DH_N"/>
</dbReference>
<dbReference type="InterPro" id="IPR032821">
    <property type="entry name" value="PKS_assoc"/>
</dbReference>
<dbReference type="Pfam" id="PF00109">
    <property type="entry name" value="ketoacyl-synt"/>
    <property type="match status" value="2"/>
</dbReference>
<dbReference type="InterPro" id="IPR014031">
    <property type="entry name" value="Ketoacyl_synth_C"/>
</dbReference>
<dbReference type="InterPro" id="IPR014043">
    <property type="entry name" value="Acyl_transferase_dom"/>
</dbReference>
<evidence type="ECO:0000259" key="10">
    <source>
        <dbReference type="PROSITE" id="PS52019"/>
    </source>
</evidence>
<evidence type="ECO:0000256" key="2">
    <source>
        <dbReference type="ARBA" id="ARBA00022553"/>
    </source>
</evidence>
<dbReference type="EMBL" id="MU251638">
    <property type="protein sequence ID" value="KAG9230876.1"/>
    <property type="molecule type" value="Genomic_DNA"/>
</dbReference>
<keyword evidence="3" id="KW-0808">Transferase</keyword>
<dbReference type="SUPFAM" id="SSF47336">
    <property type="entry name" value="ACP-like"/>
    <property type="match status" value="1"/>
</dbReference>
<dbReference type="GO" id="GO:0044550">
    <property type="term" value="P:secondary metabolite biosynthetic process"/>
    <property type="evidence" value="ECO:0007669"/>
    <property type="project" value="TreeGrafter"/>
</dbReference>
<evidence type="ECO:0000256" key="1">
    <source>
        <dbReference type="ARBA" id="ARBA00022450"/>
    </source>
</evidence>
<dbReference type="OrthoDB" id="329835at2759"/>
<dbReference type="InterPro" id="IPR020841">
    <property type="entry name" value="PKS_Beta-ketoAc_synthase_dom"/>
</dbReference>
<dbReference type="InterPro" id="IPR049900">
    <property type="entry name" value="PKS_mFAS_DH"/>
</dbReference>
<feature type="domain" description="PKS/mFAS DH" evidence="10">
    <location>
        <begin position="885"/>
        <end position="1181"/>
    </location>
</feature>
<dbReference type="InterPro" id="IPR020843">
    <property type="entry name" value="ER"/>
</dbReference>
<dbReference type="GO" id="GO:1901336">
    <property type="term" value="P:lactone biosynthetic process"/>
    <property type="evidence" value="ECO:0007669"/>
    <property type="project" value="UniProtKB-ARBA"/>
</dbReference>
<dbReference type="Proteomes" id="UP000824998">
    <property type="component" value="Unassembled WGS sequence"/>
</dbReference>
<dbReference type="Pfam" id="PF08242">
    <property type="entry name" value="Methyltransf_12"/>
    <property type="match status" value="1"/>
</dbReference>
<dbReference type="InterPro" id="IPR001227">
    <property type="entry name" value="Ac_transferase_dom_sf"/>
</dbReference>
<dbReference type="InterPro" id="IPR014030">
    <property type="entry name" value="Ketoacyl_synth_N"/>
</dbReference>
<dbReference type="Pfam" id="PF00107">
    <property type="entry name" value="ADH_zinc_N"/>
    <property type="match status" value="1"/>
</dbReference>
<gene>
    <name evidence="11" type="ORF">BJ875DRAFT_498778</name>
</gene>
<feature type="domain" description="Ketosynthase family 3 (KS3)" evidence="9">
    <location>
        <begin position="9"/>
        <end position="386"/>
    </location>
</feature>
<proteinExistence type="predicted"/>
<dbReference type="InterPro" id="IPR020807">
    <property type="entry name" value="PKS_DH"/>
</dbReference>
<evidence type="ECO:0000256" key="7">
    <source>
        <dbReference type="PROSITE-ProRule" id="PRU01363"/>
    </source>
</evidence>
<dbReference type="InterPro" id="IPR013154">
    <property type="entry name" value="ADH-like_N"/>
</dbReference>
<dbReference type="CDD" id="cd02440">
    <property type="entry name" value="AdoMet_MTases"/>
    <property type="match status" value="1"/>
</dbReference>
<dbReference type="GO" id="GO:0016491">
    <property type="term" value="F:oxidoreductase activity"/>
    <property type="evidence" value="ECO:0007669"/>
    <property type="project" value="UniProtKB-KW"/>
</dbReference>
<evidence type="ECO:0000313" key="11">
    <source>
        <dbReference type="EMBL" id="KAG9230876.1"/>
    </source>
</evidence>
<feature type="active site" description="Proton acceptor; for dehydratase activity" evidence="7">
    <location>
        <position position="917"/>
    </location>
</feature>
<dbReference type="SUPFAM" id="SSF52151">
    <property type="entry name" value="FabD/lysophospholipase-like"/>
    <property type="match status" value="1"/>
</dbReference>
<dbReference type="SMART" id="SM00822">
    <property type="entry name" value="PKS_KR"/>
    <property type="match status" value="1"/>
</dbReference>
<organism evidence="11 12">
    <name type="scientific">Amylocarpus encephaloides</name>
    <dbReference type="NCBI Taxonomy" id="45428"/>
    <lineage>
        <taxon>Eukaryota</taxon>
        <taxon>Fungi</taxon>
        <taxon>Dikarya</taxon>
        <taxon>Ascomycota</taxon>
        <taxon>Pezizomycotina</taxon>
        <taxon>Leotiomycetes</taxon>
        <taxon>Helotiales</taxon>
        <taxon>Helotiales incertae sedis</taxon>
        <taxon>Amylocarpus</taxon>
    </lineage>
</organism>
<dbReference type="InterPro" id="IPR036291">
    <property type="entry name" value="NAD(P)-bd_dom_sf"/>
</dbReference>
<dbReference type="PROSITE" id="PS52004">
    <property type="entry name" value="KS3_2"/>
    <property type="match status" value="1"/>
</dbReference>
<keyword evidence="2" id="KW-0597">Phosphoprotein</keyword>
<dbReference type="InterPro" id="IPR036736">
    <property type="entry name" value="ACP-like_sf"/>
</dbReference>
<dbReference type="InterPro" id="IPR016035">
    <property type="entry name" value="Acyl_Trfase/lysoPLipase"/>
</dbReference>
<dbReference type="InterPro" id="IPR057326">
    <property type="entry name" value="KR_dom"/>
</dbReference>
<dbReference type="SMART" id="SM00827">
    <property type="entry name" value="PKS_AT"/>
    <property type="match status" value="1"/>
</dbReference>
<dbReference type="InterPro" id="IPR016039">
    <property type="entry name" value="Thiolase-like"/>
</dbReference>
<dbReference type="Pfam" id="PF00698">
    <property type="entry name" value="Acyl_transf_1"/>
    <property type="match status" value="1"/>
</dbReference>
<dbReference type="CDD" id="cd00833">
    <property type="entry name" value="PKS"/>
    <property type="match status" value="1"/>
</dbReference>
<dbReference type="SUPFAM" id="SSF53901">
    <property type="entry name" value="Thiolase-like"/>
    <property type="match status" value="1"/>
</dbReference>
<dbReference type="Pfam" id="PF16197">
    <property type="entry name" value="KAsynt_C_assoc"/>
    <property type="match status" value="1"/>
</dbReference>
<feature type="region of interest" description="C-terminal hotdog fold" evidence="7">
    <location>
        <begin position="1029"/>
        <end position="1181"/>
    </location>
</feature>
<dbReference type="Pfam" id="PF08659">
    <property type="entry name" value="KR"/>
    <property type="match status" value="2"/>
</dbReference>
<dbReference type="InterPro" id="IPR029063">
    <property type="entry name" value="SAM-dependent_MTases_sf"/>
</dbReference>
<dbReference type="Gene3D" id="3.90.180.10">
    <property type="entry name" value="Medium-chain alcohol dehydrogenases, catalytic domain"/>
    <property type="match status" value="1"/>
</dbReference>
<keyword evidence="4" id="KW-0521">NADP</keyword>
<dbReference type="PANTHER" id="PTHR43775:SF37">
    <property type="entry name" value="SI:DKEY-61P9.11"/>
    <property type="match status" value="1"/>
</dbReference>
<accession>A0A9P7YCM3</accession>
<dbReference type="InterPro" id="IPR016036">
    <property type="entry name" value="Malonyl_transacylase_ACP-bd"/>
</dbReference>
<reference evidence="11" key="1">
    <citation type="journal article" date="2021" name="IMA Fungus">
        <title>Genomic characterization of three marine fungi, including Emericellopsis atlantica sp. nov. with signatures of a generalist lifestyle and marine biomass degradation.</title>
        <authorList>
            <person name="Hagestad O.C."/>
            <person name="Hou L."/>
            <person name="Andersen J.H."/>
            <person name="Hansen E.H."/>
            <person name="Altermark B."/>
            <person name="Li C."/>
            <person name="Kuhnert E."/>
            <person name="Cox R.J."/>
            <person name="Crous P.W."/>
            <person name="Spatafora J.W."/>
            <person name="Lail K."/>
            <person name="Amirebrahimi M."/>
            <person name="Lipzen A."/>
            <person name="Pangilinan J."/>
            <person name="Andreopoulos W."/>
            <person name="Hayes R.D."/>
            <person name="Ng V."/>
            <person name="Grigoriev I.V."/>
            <person name="Jackson S.A."/>
            <person name="Sutton T.D.S."/>
            <person name="Dobson A.D.W."/>
            <person name="Rama T."/>
        </authorList>
    </citation>
    <scope>NUCLEOTIDE SEQUENCE</scope>
    <source>
        <strain evidence="11">TRa018bII</strain>
    </source>
</reference>
<feature type="region of interest" description="Disordered" evidence="8">
    <location>
        <begin position="377"/>
        <end position="431"/>
    </location>
</feature>
<keyword evidence="12" id="KW-1185">Reference proteome</keyword>
<feature type="compositionally biased region" description="Low complexity" evidence="8">
    <location>
        <begin position="415"/>
        <end position="431"/>
    </location>
</feature>
<dbReference type="InterPro" id="IPR050091">
    <property type="entry name" value="PKS_NRPS_Biosynth_Enz"/>
</dbReference>
<dbReference type="InterPro" id="IPR013149">
    <property type="entry name" value="ADH-like_C"/>
</dbReference>
<feature type="active site" description="Proton donor; for dehydratase activity" evidence="7">
    <location>
        <position position="1097"/>
    </location>
</feature>
<evidence type="ECO:0000256" key="6">
    <source>
        <dbReference type="ARBA" id="ARBA00023315"/>
    </source>
</evidence>
<dbReference type="FunFam" id="3.40.50.720:FF:000209">
    <property type="entry name" value="Polyketide synthase Pks12"/>
    <property type="match status" value="1"/>
</dbReference>
<dbReference type="SUPFAM" id="SSF53335">
    <property type="entry name" value="S-adenosyl-L-methionine-dependent methyltransferases"/>
    <property type="match status" value="1"/>
</dbReference>
<dbReference type="Gene3D" id="3.40.50.150">
    <property type="entry name" value="Vaccinia Virus protein VP39"/>
    <property type="match status" value="1"/>
</dbReference>
<dbReference type="SUPFAM" id="SSF51735">
    <property type="entry name" value="NAD(P)-binding Rossmann-fold domains"/>
    <property type="match status" value="2"/>
</dbReference>
<dbReference type="InterPro" id="IPR018201">
    <property type="entry name" value="Ketoacyl_synth_AS"/>
</dbReference>
<name>A0A9P7YCM3_9HELO</name>
<dbReference type="SMART" id="SM00825">
    <property type="entry name" value="PKS_KS"/>
    <property type="match status" value="1"/>
</dbReference>
<evidence type="ECO:0000256" key="5">
    <source>
        <dbReference type="ARBA" id="ARBA00023268"/>
    </source>
</evidence>
<keyword evidence="6" id="KW-0012">Acyltransferase</keyword>
<evidence type="ECO:0000259" key="9">
    <source>
        <dbReference type="PROSITE" id="PS52004"/>
    </source>
</evidence>
<evidence type="ECO:0000256" key="4">
    <source>
        <dbReference type="ARBA" id="ARBA00022857"/>
    </source>
</evidence>
<dbReference type="Pfam" id="PF14765">
    <property type="entry name" value="PS-DH"/>
    <property type="match status" value="1"/>
</dbReference>
<evidence type="ECO:0000256" key="3">
    <source>
        <dbReference type="ARBA" id="ARBA00022679"/>
    </source>
</evidence>
<dbReference type="Pfam" id="PF21089">
    <property type="entry name" value="PKS_DH_N"/>
    <property type="match status" value="1"/>
</dbReference>
<dbReference type="GO" id="GO:0004312">
    <property type="term" value="F:fatty acid synthase activity"/>
    <property type="evidence" value="ECO:0007669"/>
    <property type="project" value="TreeGrafter"/>
</dbReference>
<feature type="region of interest" description="N-terminal hotdog fold" evidence="7">
    <location>
        <begin position="885"/>
        <end position="1014"/>
    </location>
</feature>
<dbReference type="InterPro" id="IPR011032">
    <property type="entry name" value="GroES-like_sf"/>
</dbReference>
<dbReference type="SUPFAM" id="SSF50129">
    <property type="entry name" value="GroES-like"/>
    <property type="match status" value="1"/>
</dbReference>
<sequence>MSSQETSDVEPVAIVGMSCRLPGGVHNPSEFWQFLLDKKSGYSEFPDSRINIDSWHSPEMTRPGIAYEAFESSGSTTKDLAGSKTGVYVGNFGLDQTLITLKENEFMNPYTSTGISGTILSNRINYIFDLVGPSFTIDTACSSSLYALHLACIGIRNGDCDGALVCAPHAIRTVEAQLFSTKLGALSPTSHCHTFDASADGYARADGFGAIHIMRLSEAIKLGKPIRAVIRGTAIGANGHGAGLTRPDSKGQAAVIRQAYKDAGNLDLSRTGYFECHGTGTPVGDPIETHSVGSVFADSRAQNDPLLIGSVKTNLGHSGAAAGITALIKTVLAIGLVNPNPAIKFDEWKLKVVTEAMPWPANIPVRRASVNSFGYGGANAHSREPSCPQSCDRSRALSRDPTRAQASLEEEREPISTSSTSTPPTSVSQETNLAESHVARLLFCSAQHSESLKSSVAAITTHLKSRPLKDVAYTLAHRSTFRQRAFAVVQDEEEPSFTTGEAVGNEHIDLCFIFTGQGAQWPQMGRELLAIPAFLASIRQIDADMAALPFAPDFSVEQMIVADLDASEMDEPRVAQIMSIALEIALVDLLADWNILPTRVTGHSAGEIAAAYAAGYLTRAEAAAVAYYRGRAVSETPQEPGGMLAVGLSREKSQALIPTGANVVIGAVNSPRSVTLSGDATDIALLKAKCDEEKIFNRLVATKGRAYHSSFMENAAESYSIPLHNIARTTRNPKIRARLYSTVTGSLWTEKEIPMSYWRRNMECPVLFSAAVSAMWEDGMTHALEIGPHSTLRSPILDIVKSVASDPPGPFSYLATMKRKEDGVKTVLSACGELLLSGYDANLLKINGEGCLLTDFPTYQWNHTSKFVQETRADIEWRFRPFAHHDLLGTLQPGLALSTRIWRNIISVHHVPWLADHKVGPNYIYPAAGFMSMAVEALKQVRETPKGVFVLRDVHIGAALKVDEDIEVFTTLQKHALGNASISSVWWEFNISSVKDGTSTEHAKGRISSVERAPHHSKKVLPQTNMSRSEAITENRWYDAMTQGKGLVFGPSFRRLSNMLVETEKHRASATIKLDTSTDIMGMNYESSYVVHPTILDNLLQISVLAGGFGGSNQAYVPVSVDTLTIVEDRGNDQSASVESSGYYAGFKGLYGSFQLLDSSEQTLISLEGLRFVGIQATLDSGTAHKREAFWCLCCDDDYDAITEKNQELYFPQAKFMPKQYDYPRLRRTYVAQMHIMQFSQKYPYLMTSEPLNVENKHFIEWAHWLIEGIRKEHPKMYDMSIEERHREIEAERPQVPEGVALSWALYDHLHEIIAGEKTVLDVATEDGRLGKFYETQLIYDKFERVIEIMGFKNPDMKILEIGAGTGSASGLVLKALTAGGTKRYSNFLYTDISTSFFVNANIKFGEYEDIEYKVYDMERDPEEQDIEPESLDLVIASCTVHVTGNINSTLKYIRKLLKPGGKMLLSEITAEWHDQTFALGLFPGFYKGYDEGRTRHPFLTPEQWAIEFPKAGFSKPELSVNDIPGDFGFTVLTATAIPLDSAGREIPPPARENTITLVHLTEPREISHRIERLASQSGISVQHRPLVNRIWVEEPDWKGTGRIIVVAELEHDEDGREYFVGHKGWNDGWRKFRGGLDNGFFQCLDINPQMKVASMDFEQTALEDEEMAEQILHRESKMPDSRDKQFRQHEGRWLISRLLPDQRLIDDFARSEKIDQSSVLVPLRELDPVKLSTTDAGRLSALVFLPDEGFEEPLKTGDVEIQVKAVGMNMVELSALTGGYDTDDLSTEFSGVITKVGSALVGVSVGDHVFAMHAGRFGNYARVPGDACQKAPNKEISFEALATLPSAYCTALYSLVTVGQVQAGETLLIQSATGGFGMASIAIARQYGAEIFVTAGSEAKRDLLHSWGIPRDHIYSSRDLSAYNNLREATNGKGFDLILNTSSGDYLHQVSWPLVAPFGRFIELKKADIVDNGILSLKKFNEGVSFTAVDMHYVCKHKPHVLLVLTYKDDDVVPFIPSPSKPKFHADAAYLIIGGLTGIGSYLCQWMVLQGVRNLVVMARSEVKGEAQQTFDKLRSMGANVTTVQGNVSKRDDVRRALTVTGLPVRGVINSALVLRNKEFNKLTVQECHETFEPKAATQSSYSAANCYMNEFARFRRKRGLACTSINLGFIGNVGFMSRNAHNTMHLLRNGHYMTLPHELMALFSTALFREEPADAWKLEELVAVGTEPTKLRELLDTGSVPAPLWERDSRWEIVGIHAMKKGQGHGGADAGKGLAGDVQSMVADRLARLLWIPVEKLKLTSSLSGLGIDIMIASEFQHWMYQTFKLNVSMMELLAADMTVEKLSDILKEQSA</sequence>
<dbReference type="SMART" id="SM00829">
    <property type="entry name" value="PKS_ER"/>
    <property type="match status" value="1"/>
</dbReference>
<dbReference type="SUPFAM" id="SSF55048">
    <property type="entry name" value="Probable ACP-binding domain of malonyl-CoA ACP transacylase"/>
    <property type="match status" value="1"/>
</dbReference>
<dbReference type="Gene3D" id="3.40.366.10">
    <property type="entry name" value="Malonyl-Coenzyme A Acyl Carrier Protein, domain 2"/>
    <property type="match status" value="1"/>
</dbReference>
<dbReference type="SMART" id="SM00826">
    <property type="entry name" value="PKS_DH"/>
    <property type="match status" value="1"/>
</dbReference>
<dbReference type="GO" id="GO:0006633">
    <property type="term" value="P:fatty acid biosynthetic process"/>
    <property type="evidence" value="ECO:0007669"/>
    <property type="project" value="InterPro"/>
</dbReference>
<dbReference type="InterPro" id="IPR013217">
    <property type="entry name" value="Methyltransf_12"/>
</dbReference>
<feature type="compositionally biased region" description="Basic and acidic residues" evidence="8">
    <location>
        <begin position="392"/>
        <end position="402"/>
    </location>
</feature>
<keyword evidence="5" id="KW-0511">Multifunctional enzyme</keyword>
<dbReference type="InterPro" id="IPR013968">
    <property type="entry name" value="PKS_KR"/>
</dbReference>
<comment type="caution">
    <text evidence="11">The sequence shown here is derived from an EMBL/GenBank/DDBJ whole genome shotgun (WGS) entry which is preliminary data.</text>
</comment>
<evidence type="ECO:0000313" key="12">
    <source>
        <dbReference type="Proteomes" id="UP000824998"/>
    </source>
</evidence>
<dbReference type="CDD" id="cd05195">
    <property type="entry name" value="enoyl_red"/>
    <property type="match status" value="1"/>
</dbReference>
<dbReference type="InterPro" id="IPR042104">
    <property type="entry name" value="PKS_dehydratase_sf"/>
</dbReference>
<feature type="region of interest" description="Disordered" evidence="8">
    <location>
        <begin position="1000"/>
        <end position="1019"/>
    </location>
</feature>
<dbReference type="PROSITE" id="PS52019">
    <property type="entry name" value="PKS_MFAS_DH"/>
    <property type="match status" value="1"/>
</dbReference>
<dbReference type="PANTHER" id="PTHR43775">
    <property type="entry name" value="FATTY ACID SYNTHASE"/>
    <property type="match status" value="1"/>
</dbReference>
<dbReference type="InterPro" id="IPR049551">
    <property type="entry name" value="PKS_DH_C"/>
</dbReference>